<dbReference type="AlphaFoldDB" id="W4LIR1"/>
<evidence type="ECO:0000313" key="2">
    <source>
        <dbReference type="Proteomes" id="UP000019140"/>
    </source>
</evidence>
<dbReference type="Proteomes" id="UP000019140">
    <property type="component" value="Unassembled WGS sequence"/>
</dbReference>
<evidence type="ECO:0008006" key="3">
    <source>
        <dbReference type="Google" id="ProtNLM"/>
    </source>
</evidence>
<reference evidence="1 2" key="1">
    <citation type="journal article" date="2014" name="Nature">
        <title>An environmental bacterial taxon with a large and distinct metabolic repertoire.</title>
        <authorList>
            <person name="Wilson M.C."/>
            <person name="Mori T."/>
            <person name="Ruckert C."/>
            <person name="Uria A.R."/>
            <person name="Helf M.J."/>
            <person name="Takada K."/>
            <person name="Gernert C."/>
            <person name="Steffens U.A."/>
            <person name="Heycke N."/>
            <person name="Schmitt S."/>
            <person name="Rinke C."/>
            <person name="Helfrich E.J."/>
            <person name="Brachmann A.O."/>
            <person name="Gurgui C."/>
            <person name="Wakimoto T."/>
            <person name="Kracht M."/>
            <person name="Crusemann M."/>
            <person name="Hentschel U."/>
            <person name="Abe I."/>
            <person name="Matsunaga S."/>
            <person name="Kalinowski J."/>
            <person name="Takeyama H."/>
            <person name="Piel J."/>
        </authorList>
    </citation>
    <scope>NUCLEOTIDE SEQUENCE [LARGE SCALE GENOMIC DNA]</scope>
    <source>
        <strain evidence="2">TSY2</strain>
    </source>
</reference>
<dbReference type="EMBL" id="AZHX01002015">
    <property type="protein sequence ID" value="ETW97779.1"/>
    <property type="molecule type" value="Genomic_DNA"/>
</dbReference>
<organism evidence="1 2">
    <name type="scientific">Candidatus Entotheonella gemina</name>
    <dbReference type="NCBI Taxonomy" id="1429439"/>
    <lineage>
        <taxon>Bacteria</taxon>
        <taxon>Pseudomonadati</taxon>
        <taxon>Nitrospinota/Tectimicrobiota group</taxon>
        <taxon>Candidatus Tectimicrobiota</taxon>
        <taxon>Candidatus Entotheonellia</taxon>
        <taxon>Candidatus Entotheonellales</taxon>
        <taxon>Candidatus Entotheonellaceae</taxon>
        <taxon>Candidatus Entotheonella</taxon>
    </lineage>
</organism>
<dbReference type="HOGENOM" id="CLU_2913809_0_0_7"/>
<name>W4LIR1_9BACT</name>
<keyword evidence="2" id="KW-1185">Reference proteome</keyword>
<protein>
    <recommendedName>
        <fullName evidence="3">PARP-type domain-containing protein</fullName>
    </recommendedName>
</protein>
<comment type="caution">
    <text evidence="1">The sequence shown here is derived from an EMBL/GenBank/DDBJ whole genome shotgun (WGS) entry which is preliminary data.</text>
</comment>
<sequence length="61" mass="7121">MTEQKSDFRFAVKNPHQCAWCSGPIRGGESFTVTFPDKERAVFHIECLDRYREVMEPRSAQ</sequence>
<gene>
    <name evidence="1" type="ORF">ETSY2_43965</name>
</gene>
<accession>W4LIR1</accession>
<proteinExistence type="predicted"/>
<evidence type="ECO:0000313" key="1">
    <source>
        <dbReference type="EMBL" id="ETW97779.1"/>
    </source>
</evidence>